<organism evidence="1 2">
    <name type="scientific">Streptomyces citrinus</name>
    <dbReference type="NCBI Taxonomy" id="3118173"/>
    <lineage>
        <taxon>Bacteria</taxon>
        <taxon>Bacillati</taxon>
        <taxon>Actinomycetota</taxon>
        <taxon>Actinomycetes</taxon>
        <taxon>Kitasatosporales</taxon>
        <taxon>Streptomycetaceae</taxon>
        <taxon>Streptomyces</taxon>
    </lineage>
</organism>
<proteinExistence type="predicted"/>
<keyword evidence="2" id="KW-1185">Reference proteome</keyword>
<dbReference type="EMBL" id="CP146022">
    <property type="protein sequence ID" value="WWQ63493.1"/>
    <property type="molecule type" value="Genomic_DNA"/>
</dbReference>
<sequence>MIRTLIHRLAELATYHCRFCFCGAPFESEAEGRPIPGPSTASSDLPPQLRLRHLL</sequence>
<evidence type="ECO:0000313" key="1">
    <source>
        <dbReference type="EMBL" id="WWQ63493.1"/>
    </source>
</evidence>
<evidence type="ECO:0000313" key="2">
    <source>
        <dbReference type="Proteomes" id="UP001432251"/>
    </source>
</evidence>
<gene>
    <name evidence="1" type="ORF">V2W30_09160</name>
</gene>
<dbReference type="Proteomes" id="UP001432251">
    <property type="component" value="Chromosome"/>
</dbReference>
<name>A0ACD5AC97_9ACTN</name>
<reference evidence="1" key="1">
    <citation type="journal article" date="2025" name="Int. J. Syst. Evol. Microbiol.">
        <title>Streptomyces citrinus sp. nov., with yellow diffusible pigment.</title>
        <authorList>
            <person name="He Y."/>
            <person name="Yang E."/>
            <person name="Xu J."/>
            <person name="Sun Y."/>
            <person name="Sun L."/>
        </authorList>
    </citation>
    <scope>NUCLEOTIDE SEQUENCE</scope>
    <source>
        <strain evidence="1">Q6</strain>
    </source>
</reference>
<accession>A0ACD5AC97</accession>
<protein>
    <submittedName>
        <fullName evidence="1">Uncharacterized protein</fullName>
    </submittedName>
</protein>